<dbReference type="AlphaFoldDB" id="A0A542ZP25"/>
<dbReference type="EMBL" id="VFOS01000002">
    <property type="protein sequence ID" value="TQL62067.1"/>
    <property type="molecule type" value="Genomic_DNA"/>
</dbReference>
<evidence type="ECO:0000256" key="8">
    <source>
        <dbReference type="ARBA" id="ARBA00022741"/>
    </source>
</evidence>
<evidence type="ECO:0000256" key="23">
    <source>
        <dbReference type="SAM" id="MobiDB-lite"/>
    </source>
</evidence>
<dbReference type="GO" id="GO:0046872">
    <property type="term" value="F:metal ion binding"/>
    <property type="evidence" value="ECO:0007669"/>
    <property type="project" value="UniProtKB-KW"/>
</dbReference>
<evidence type="ECO:0000256" key="21">
    <source>
        <dbReference type="ARBA" id="ARBA00049981"/>
    </source>
</evidence>
<dbReference type="GO" id="GO:0003887">
    <property type="term" value="F:DNA-directed DNA polymerase activity"/>
    <property type="evidence" value="ECO:0007669"/>
    <property type="project" value="UniProtKB-KW"/>
</dbReference>
<evidence type="ECO:0000256" key="14">
    <source>
        <dbReference type="ARBA" id="ARBA00023125"/>
    </source>
</evidence>
<evidence type="ECO:0000256" key="1">
    <source>
        <dbReference type="ARBA" id="ARBA00001936"/>
    </source>
</evidence>
<evidence type="ECO:0000256" key="5">
    <source>
        <dbReference type="ARBA" id="ARBA00022695"/>
    </source>
</evidence>
<evidence type="ECO:0000256" key="11">
    <source>
        <dbReference type="ARBA" id="ARBA00022839"/>
    </source>
</evidence>
<gene>
    <name evidence="25" type="ORF">FB461_1700</name>
</gene>
<dbReference type="Pfam" id="PF13298">
    <property type="entry name" value="LigD_N"/>
    <property type="match status" value="1"/>
</dbReference>
<comment type="caution">
    <text evidence="25">The sequence shown here is derived from an EMBL/GenBank/DDBJ whole genome shotgun (WGS) entry which is preliminary data.</text>
</comment>
<sequence length="850" mass="92590">MEIDGKDVRVTHPEKVLYPSTGTTKGDVIAYYNEVAPYLIAYAADRPATRKRWVHGVGTEDAPGEVFFQKELGNAPDWIPRQVQHHKDHDVTYPLVNDAATLTWLAQMAALEIHVPQWRFNPDGEPGNPDRMVFDLDPGEGAGLPECVEVAGLVRKIVEGMGLELVPVTSGSKGIHVYAPLDGSHTSAQINDLAHELARSIEADSDLVISTMRKVDRRGKVLIDWSQNNANKTTIAPYSLRGRRRPTVAMPRTWREIGSPHLRQIEFNEVGGILARRGDAARPLLGRDEAAAAAGDANFSGDDKEGEPDRLTVYRSMRSAAATPEPVPDLVAARESATAPIFVIQKHAASRLHYDFRLEHDGVLVSWALPKGVPSEGNHLAVHVEDHPIEYATFAGDIPKGQYGAGHVDVWDHGTFEGEWSAGEVVATLHGQPDGGLGGDPVKVALISAHLSGQEKNWLIHRMEPEGAGERPTARPPRDATDHRADARSARPAGEPRPAETRPADARSARPAGEPRPAETRPADARSARPAATGSRSAGGRENSSISPMLATLGTADQLRQVDADAADWAIEMKWDGIRAIAAVGKAVDLRSRNGIELDFPEFADLPSLLDGRTAVLDGEIIALDARGYPSFGLLQRRSDPDRPRPPIRYVVFDLLALDGQDLTDLPYTERHSMLLEHVATSASVLVPPVFEGSAREGMDRARELHLEGILAKKRASAYAAGRRSKSWLKFKFHRTQEVVIVGWRPGKRKVGSLLLGVNDGGALRYVGRVGTGFSDADAADFAARLRPLARKTSPAADVPKADASDANWVSPQLVGEVEFAEWTGDGRLRQASWRGWRPDKDPEDVVREE</sequence>
<dbReference type="InterPro" id="IPR014146">
    <property type="entry name" value="LigD_ligase_dom"/>
</dbReference>
<keyword evidence="4" id="KW-0808">Transferase</keyword>
<keyword evidence="5" id="KW-0548">Nucleotidyltransferase</keyword>
<comment type="cofactor">
    <cofactor evidence="1">
        <name>Mn(2+)</name>
        <dbReference type="ChEBI" id="CHEBI:29035"/>
    </cofactor>
</comment>
<feature type="compositionally biased region" description="Basic and acidic residues" evidence="23">
    <location>
        <begin position="466"/>
        <end position="489"/>
    </location>
</feature>
<evidence type="ECO:0000256" key="3">
    <source>
        <dbReference type="ARBA" id="ARBA00022598"/>
    </source>
</evidence>
<comment type="catalytic activity">
    <reaction evidence="20">
        <text>ATP + (deoxyribonucleotide)n-3'-hydroxyl + 5'-phospho-(deoxyribonucleotide)m = (deoxyribonucleotide)n+m + AMP + diphosphate.</text>
        <dbReference type="EC" id="6.5.1.1"/>
    </reaction>
</comment>
<keyword evidence="11" id="KW-0269">Exonuclease</keyword>
<keyword evidence="6" id="KW-0540">Nuclease</keyword>
<feature type="region of interest" description="Disordered" evidence="23">
    <location>
        <begin position="831"/>
        <end position="850"/>
    </location>
</feature>
<evidence type="ECO:0000256" key="19">
    <source>
        <dbReference type="ARBA" id="ARBA00029943"/>
    </source>
</evidence>
<evidence type="ECO:0000313" key="25">
    <source>
        <dbReference type="EMBL" id="TQL62067.1"/>
    </source>
</evidence>
<keyword evidence="14" id="KW-0238">DNA-binding</keyword>
<dbReference type="InterPro" id="IPR012340">
    <property type="entry name" value="NA-bd_OB-fold"/>
</dbReference>
<dbReference type="SUPFAM" id="SSF50249">
    <property type="entry name" value="Nucleic acid-binding proteins"/>
    <property type="match status" value="1"/>
</dbReference>
<dbReference type="GO" id="GO:0003677">
    <property type="term" value="F:DNA binding"/>
    <property type="evidence" value="ECO:0007669"/>
    <property type="project" value="UniProtKB-KW"/>
</dbReference>
<dbReference type="NCBIfam" id="TIGR02779">
    <property type="entry name" value="NHEJ_ligase_lig"/>
    <property type="match status" value="1"/>
</dbReference>
<dbReference type="Proteomes" id="UP000315389">
    <property type="component" value="Unassembled WGS sequence"/>
</dbReference>
<evidence type="ECO:0000259" key="24">
    <source>
        <dbReference type="PROSITE" id="PS50160"/>
    </source>
</evidence>
<evidence type="ECO:0000256" key="4">
    <source>
        <dbReference type="ARBA" id="ARBA00022679"/>
    </source>
</evidence>
<evidence type="ECO:0000313" key="26">
    <source>
        <dbReference type="Proteomes" id="UP000315389"/>
    </source>
</evidence>
<dbReference type="InterPro" id="IPR033649">
    <property type="entry name" value="MtLigD_Pol-like"/>
</dbReference>
<keyword evidence="9" id="KW-0227">DNA damage</keyword>
<keyword evidence="17" id="KW-0464">Manganese</keyword>
<evidence type="ECO:0000256" key="20">
    <source>
        <dbReference type="ARBA" id="ARBA00034003"/>
    </source>
</evidence>
<evidence type="ECO:0000256" key="7">
    <source>
        <dbReference type="ARBA" id="ARBA00022723"/>
    </source>
</evidence>
<dbReference type="NCBIfam" id="NF007210">
    <property type="entry name" value="PRK09632.1"/>
    <property type="match status" value="1"/>
</dbReference>
<dbReference type="GO" id="GO:0006310">
    <property type="term" value="P:DNA recombination"/>
    <property type="evidence" value="ECO:0007669"/>
    <property type="project" value="UniProtKB-KW"/>
</dbReference>
<feature type="region of interest" description="Disordered" evidence="23">
    <location>
        <begin position="466"/>
        <end position="546"/>
    </location>
</feature>
<evidence type="ECO:0000256" key="13">
    <source>
        <dbReference type="ARBA" id="ARBA00022932"/>
    </source>
</evidence>
<comment type="similarity">
    <text evidence="21">In the C-terminal section; belongs to the ATP-dependent DNA ligase family.</text>
</comment>
<keyword evidence="12" id="KW-0067">ATP-binding</keyword>
<dbReference type="Gene3D" id="3.30.1490.70">
    <property type="match status" value="1"/>
</dbReference>
<dbReference type="SUPFAM" id="SSF56091">
    <property type="entry name" value="DNA ligase/mRNA capping enzyme, catalytic domain"/>
    <property type="match status" value="1"/>
</dbReference>
<feature type="compositionally biased region" description="Basic and acidic residues" evidence="23">
    <location>
        <begin position="837"/>
        <end position="850"/>
    </location>
</feature>
<dbReference type="Gene3D" id="3.90.920.10">
    <property type="entry name" value="DNA primase, PRIM domain"/>
    <property type="match status" value="1"/>
</dbReference>
<evidence type="ECO:0000256" key="6">
    <source>
        <dbReference type="ARBA" id="ARBA00022722"/>
    </source>
</evidence>
<evidence type="ECO:0000256" key="12">
    <source>
        <dbReference type="ARBA" id="ARBA00022840"/>
    </source>
</evidence>
<dbReference type="Pfam" id="PF04679">
    <property type="entry name" value="DNA_ligase_A_C"/>
    <property type="match status" value="1"/>
</dbReference>
<evidence type="ECO:0000256" key="10">
    <source>
        <dbReference type="ARBA" id="ARBA00022801"/>
    </source>
</evidence>
<name>A0A542ZP25_RARFA</name>
<keyword evidence="18" id="KW-0511">Multifunctional enzyme</keyword>
<dbReference type="InterPro" id="IPR014144">
    <property type="entry name" value="LigD_PE_domain"/>
</dbReference>
<keyword evidence="3 25" id="KW-0436">Ligase</keyword>
<protein>
    <recommendedName>
        <fullName evidence="2">DNA ligase (ATP)</fullName>
        <ecNumber evidence="2">6.5.1.1</ecNumber>
    </recommendedName>
    <alternativeName>
        <fullName evidence="19">NHEJ DNA polymerase</fullName>
    </alternativeName>
</protein>
<dbReference type="EC" id="6.5.1.1" evidence="2"/>
<evidence type="ECO:0000256" key="16">
    <source>
        <dbReference type="ARBA" id="ARBA00023204"/>
    </source>
</evidence>
<feature type="compositionally biased region" description="Basic and acidic residues" evidence="23">
    <location>
        <begin position="497"/>
        <end position="508"/>
    </location>
</feature>
<evidence type="ECO:0000256" key="18">
    <source>
        <dbReference type="ARBA" id="ARBA00023268"/>
    </source>
</evidence>
<keyword evidence="8" id="KW-0547">Nucleotide-binding</keyword>
<feature type="compositionally biased region" description="Basic and acidic residues" evidence="23">
    <location>
        <begin position="516"/>
        <end position="527"/>
    </location>
</feature>
<dbReference type="CDD" id="cd04863">
    <property type="entry name" value="MtLigD_Pol_like"/>
    <property type="match status" value="1"/>
</dbReference>
<proteinExistence type="inferred from homology"/>
<dbReference type="PANTHER" id="PTHR42705">
    <property type="entry name" value="BIFUNCTIONAL NON-HOMOLOGOUS END JOINING PROTEIN LIGD"/>
    <property type="match status" value="1"/>
</dbReference>
<dbReference type="PROSITE" id="PS50160">
    <property type="entry name" value="DNA_LIGASE_A3"/>
    <property type="match status" value="1"/>
</dbReference>
<dbReference type="NCBIfam" id="TIGR02777">
    <property type="entry name" value="LigD_PE_dom"/>
    <property type="match status" value="1"/>
</dbReference>
<dbReference type="RefSeq" id="WP_142121018.1">
    <property type="nucleotide sequence ID" value="NZ_BAAASV010000002.1"/>
</dbReference>
<keyword evidence="7" id="KW-0479">Metal-binding</keyword>
<dbReference type="NCBIfam" id="TIGR02778">
    <property type="entry name" value="ligD_pol"/>
    <property type="match status" value="1"/>
</dbReference>
<reference evidence="25 26" key="1">
    <citation type="submission" date="2019-06" db="EMBL/GenBank/DDBJ databases">
        <title>Sequencing the genomes of 1000 actinobacteria strains.</title>
        <authorList>
            <person name="Klenk H.-P."/>
        </authorList>
    </citation>
    <scope>NUCLEOTIDE SEQUENCE [LARGE SCALE GENOMIC DNA]</scope>
    <source>
        <strain evidence="25 26">DSM 4813</strain>
    </source>
</reference>
<dbReference type="Gene3D" id="2.40.50.140">
    <property type="entry name" value="Nucleic acid-binding proteins"/>
    <property type="match status" value="1"/>
</dbReference>
<organism evidence="25 26">
    <name type="scientific">Rarobacter faecitabidus</name>
    <dbReference type="NCBI Taxonomy" id="13243"/>
    <lineage>
        <taxon>Bacteria</taxon>
        <taxon>Bacillati</taxon>
        <taxon>Actinomycetota</taxon>
        <taxon>Actinomycetes</taxon>
        <taxon>Micrococcales</taxon>
        <taxon>Rarobacteraceae</taxon>
        <taxon>Rarobacter</taxon>
    </lineage>
</organism>
<evidence type="ECO:0000256" key="15">
    <source>
        <dbReference type="ARBA" id="ARBA00023172"/>
    </source>
</evidence>
<dbReference type="InterPro" id="IPR012310">
    <property type="entry name" value="DNA_ligase_ATP-dep_cent"/>
</dbReference>
<keyword evidence="10" id="KW-0378">Hydrolase</keyword>
<dbReference type="GO" id="GO:0006281">
    <property type="term" value="P:DNA repair"/>
    <property type="evidence" value="ECO:0007669"/>
    <property type="project" value="UniProtKB-KW"/>
</dbReference>
<dbReference type="InterPro" id="IPR014145">
    <property type="entry name" value="LigD_pol_dom"/>
</dbReference>
<accession>A0A542ZP25</accession>
<evidence type="ECO:0000256" key="2">
    <source>
        <dbReference type="ARBA" id="ARBA00012727"/>
    </source>
</evidence>
<dbReference type="CDD" id="cd07971">
    <property type="entry name" value="OBF_DNA_ligase_LigD"/>
    <property type="match status" value="1"/>
</dbReference>
<dbReference type="Gene3D" id="3.30.470.30">
    <property type="entry name" value="DNA ligase/mRNA capping enzyme"/>
    <property type="match status" value="1"/>
</dbReference>
<evidence type="ECO:0000256" key="22">
    <source>
        <dbReference type="ARBA" id="ARBA00049990"/>
    </source>
</evidence>
<feature type="domain" description="ATP-dependent DNA ligase family profile" evidence="24">
    <location>
        <begin position="650"/>
        <end position="773"/>
    </location>
</feature>
<evidence type="ECO:0000256" key="17">
    <source>
        <dbReference type="ARBA" id="ARBA00023211"/>
    </source>
</evidence>
<dbReference type="InterPro" id="IPR052171">
    <property type="entry name" value="NHEJ_LigD"/>
</dbReference>
<keyword evidence="15" id="KW-0233">DNA recombination</keyword>
<comment type="similarity">
    <text evidence="22">In the N-terminal section; belongs to the LigD polymerase family.</text>
</comment>
<dbReference type="Pfam" id="PF01068">
    <property type="entry name" value="DNA_ligase_A_M"/>
    <property type="match status" value="1"/>
</dbReference>
<keyword evidence="13" id="KW-0239">DNA-directed DNA polymerase</keyword>
<dbReference type="GO" id="GO:0005524">
    <property type="term" value="F:ATP binding"/>
    <property type="evidence" value="ECO:0007669"/>
    <property type="project" value="UniProtKB-KW"/>
</dbReference>
<dbReference type="InterPro" id="IPR012309">
    <property type="entry name" value="DNA_ligase_ATP-dep_C"/>
</dbReference>
<dbReference type="OrthoDB" id="9802472at2"/>
<dbReference type="Pfam" id="PF21686">
    <property type="entry name" value="LigD_Prim-Pol"/>
    <property type="match status" value="1"/>
</dbReference>
<keyword evidence="26" id="KW-1185">Reference proteome</keyword>
<dbReference type="GO" id="GO:0003910">
    <property type="term" value="F:DNA ligase (ATP) activity"/>
    <property type="evidence" value="ECO:0007669"/>
    <property type="project" value="UniProtKB-EC"/>
</dbReference>
<evidence type="ECO:0000256" key="9">
    <source>
        <dbReference type="ARBA" id="ARBA00022763"/>
    </source>
</evidence>
<dbReference type="PANTHER" id="PTHR42705:SF2">
    <property type="entry name" value="BIFUNCTIONAL NON-HOMOLOGOUS END JOINING PROTEIN LIGD"/>
    <property type="match status" value="1"/>
</dbReference>
<dbReference type="GO" id="GO:0004527">
    <property type="term" value="F:exonuclease activity"/>
    <property type="evidence" value="ECO:0007669"/>
    <property type="project" value="UniProtKB-KW"/>
</dbReference>
<dbReference type="CDD" id="cd07906">
    <property type="entry name" value="Adenylation_DNA_ligase_LigD_LigC"/>
    <property type="match status" value="1"/>
</dbReference>
<keyword evidence="16" id="KW-0234">DNA repair</keyword>